<name>A0A1U7HMG6_9CYAN</name>
<feature type="transmembrane region" description="Helical" evidence="6">
    <location>
        <begin position="281"/>
        <end position="298"/>
    </location>
</feature>
<feature type="transmembrane region" description="Helical" evidence="6">
    <location>
        <begin position="80"/>
        <end position="104"/>
    </location>
</feature>
<accession>A0A1U7HMG6</accession>
<feature type="transmembrane region" description="Helical" evidence="6">
    <location>
        <begin position="318"/>
        <end position="344"/>
    </location>
</feature>
<comment type="similarity">
    <text evidence="2">Belongs to the autoinducer-2 exporter (AI-2E) (TC 2.A.86) family.</text>
</comment>
<dbReference type="PANTHER" id="PTHR21716">
    <property type="entry name" value="TRANSMEMBRANE PROTEIN"/>
    <property type="match status" value="1"/>
</dbReference>
<dbReference type="Proteomes" id="UP000186868">
    <property type="component" value="Unassembled WGS sequence"/>
</dbReference>
<feature type="transmembrane region" description="Helical" evidence="6">
    <location>
        <begin position="221"/>
        <end position="243"/>
    </location>
</feature>
<evidence type="ECO:0000256" key="1">
    <source>
        <dbReference type="ARBA" id="ARBA00004141"/>
    </source>
</evidence>
<dbReference type="EMBL" id="MRCB01000005">
    <property type="protein sequence ID" value="OKH24767.1"/>
    <property type="molecule type" value="Genomic_DNA"/>
</dbReference>
<dbReference type="AlphaFoldDB" id="A0A1U7HMG6"/>
<keyword evidence="4 6" id="KW-1133">Transmembrane helix</keyword>
<dbReference type="STRING" id="1921803.NIES593_05970"/>
<evidence type="ECO:0000256" key="6">
    <source>
        <dbReference type="SAM" id="Phobius"/>
    </source>
</evidence>
<feature type="transmembrane region" description="Helical" evidence="6">
    <location>
        <begin position="166"/>
        <end position="189"/>
    </location>
</feature>
<dbReference type="OrthoDB" id="505911at2"/>
<dbReference type="Pfam" id="PF01594">
    <property type="entry name" value="AI-2E_transport"/>
    <property type="match status" value="1"/>
</dbReference>
<protein>
    <submittedName>
        <fullName evidence="7">AI-2E family transporter</fullName>
    </submittedName>
</protein>
<evidence type="ECO:0000256" key="2">
    <source>
        <dbReference type="ARBA" id="ARBA00009773"/>
    </source>
</evidence>
<organism evidence="7 8">
    <name type="scientific">Hydrococcus rivularis NIES-593</name>
    <dbReference type="NCBI Taxonomy" id="1921803"/>
    <lineage>
        <taxon>Bacteria</taxon>
        <taxon>Bacillati</taxon>
        <taxon>Cyanobacteriota</taxon>
        <taxon>Cyanophyceae</taxon>
        <taxon>Pleurocapsales</taxon>
        <taxon>Hydrococcaceae</taxon>
        <taxon>Hydrococcus</taxon>
    </lineage>
</organism>
<sequence length="365" mass="40025">MREDGLTKVQRAVKVLERLPRWLILGLAFPLLVLNGWVFLVVFHYFQSLITIFVTANLLAFVLNYPVNLLTSRGAKRNRAILFVGLLAVLLVLVLGLTLAPAVIGQFNELIARLPTWIESSSQQVQIFDRWAAGRKLPVNLTGLAIQLTERLAEQLQSLTGQVFNVIAITIGGVFNFVFILVMTFYLLLQGDRLWDGIFLWFPQPYGSLLRQLLRQNFHNYFIGQASLAAIMGTSMTIAFVLLQVPFALLFGLGVGFMALFPFGTGVSISAIGLLMALKSVWLGLKVLGVAVVIQQIIENGIAPRLLGGFTGLNPVWILIALLIGAQVAGILGLLLAVPLAGFLKGVASLMRSHLLEEHSLESLK</sequence>
<dbReference type="GO" id="GO:0055085">
    <property type="term" value="P:transmembrane transport"/>
    <property type="evidence" value="ECO:0007669"/>
    <property type="project" value="TreeGrafter"/>
</dbReference>
<feature type="transmembrane region" description="Helical" evidence="6">
    <location>
        <begin position="249"/>
        <end position="274"/>
    </location>
</feature>
<gene>
    <name evidence="7" type="ORF">NIES593_05970</name>
</gene>
<keyword evidence="3 6" id="KW-0812">Transmembrane</keyword>
<reference evidence="7 8" key="1">
    <citation type="submission" date="2016-11" db="EMBL/GenBank/DDBJ databases">
        <title>Draft Genome Sequences of Nine Cyanobacterial Strains from Diverse Habitats.</title>
        <authorList>
            <person name="Zhu T."/>
            <person name="Hou S."/>
            <person name="Lu X."/>
            <person name="Hess W.R."/>
        </authorList>
    </citation>
    <scope>NUCLEOTIDE SEQUENCE [LARGE SCALE GENOMIC DNA]</scope>
    <source>
        <strain evidence="7 8">NIES-593</strain>
    </source>
</reference>
<feature type="transmembrane region" description="Helical" evidence="6">
    <location>
        <begin position="21"/>
        <end position="43"/>
    </location>
</feature>
<keyword evidence="5 6" id="KW-0472">Membrane</keyword>
<keyword evidence="8" id="KW-1185">Reference proteome</keyword>
<dbReference type="PANTHER" id="PTHR21716:SF66">
    <property type="entry name" value="TRANSPORT PROTEIN SLL0063-RELATED"/>
    <property type="match status" value="1"/>
</dbReference>
<proteinExistence type="inferred from homology"/>
<evidence type="ECO:0000256" key="4">
    <source>
        <dbReference type="ARBA" id="ARBA00022989"/>
    </source>
</evidence>
<dbReference type="RefSeq" id="WP_073598717.1">
    <property type="nucleotide sequence ID" value="NZ_MRCB01000005.1"/>
</dbReference>
<comment type="caution">
    <text evidence="7">The sequence shown here is derived from an EMBL/GenBank/DDBJ whole genome shotgun (WGS) entry which is preliminary data.</text>
</comment>
<evidence type="ECO:0000313" key="8">
    <source>
        <dbReference type="Proteomes" id="UP000186868"/>
    </source>
</evidence>
<dbReference type="GO" id="GO:0016020">
    <property type="term" value="C:membrane"/>
    <property type="evidence" value="ECO:0007669"/>
    <property type="project" value="UniProtKB-SubCell"/>
</dbReference>
<evidence type="ECO:0000313" key="7">
    <source>
        <dbReference type="EMBL" id="OKH24767.1"/>
    </source>
</evidence>
<feature type="transmembrane region" description="Helical" evidence="6">
    <location>
        <begin position="49"/>
        <end position="68"/>
    </location>
</feature>
<evidence type="ECO:0000256" key="3">
    <source>
        <dbReference type="ARBA" id="ARBA00022692"/>
    </source>
</evidence>
<evidence type="ECO:0000256" key="5">
    <source>
        <dbReference type="ARBA" id="ARBA00023136"/>
    </source>
</evidence>
<dbReference type="InterPro" id="IPR002549">
    <property type="entry name" value="AI-2E-like"/>
</dbReference>
<comment type="subcellular location">
    <subcellularLocation>
        <location evidence="1">Membrane</location>
        <topology evidence="1">Multi-pass membrane protein</topology>
    </subcellularLocation>
</comment>